<dbReference type="InterPro" id="IPR027824">
    <property type="entry name" value="DUF4469"/>
</dbReference>
<keyword evidence="4" id="KW-1185">Reference proteome</keyword>
<name>A0A975IF47_9SPIR</name>
<proteinExistence type="predicted"/>
<sequence length="245" mass="26875">MAKKKFVWEVYLRPNTLTKDNDRDCIADVHAHTGTQRNEDIADIITKERSEFRKETILSILSLRDKAVKDLIQAGSSFMDGLVQISPRVSGVWATENAAYDEKIHKRTVDLIPTVDLRTALDAISVKVMGAKDSSARITAITDTATGLNDGTLTIGDDIIIEGDKLKVNEKDAAQGVFFKAADGTEHKTTRRLSVNKPGQIIARVPQALPEGKTTVIVRTKYSGSGAPLKELRELVFKLPCTAKS</sequence>
<dbReference type="InterPro" id="IPR049893">
    <property type="entry name" value="Bvu_2165-like_IHF-HU-DNA_bdg"/>
</dbReference>
<gene>
    <name evidence="3" type="ORF">HRQ91_09950</name>
</gene>
<dbReference type="Pfam" id="PF14848">
    <property type="entry name" value="HU-DNA_bdg"/>
    <property type="match status" value="1"/>
</dbReference>
<evidence type="ECO:0000313" key="3">
    <source>
        <dbReference type="EMBL" id="QTQ14760.1"/>
    </source>
</evidence>
<dbReference type="Proteomes" id="UP000671908">
    <property type="component" value="Chromosome"/>
</dbReference>
<dbReference type="KEGG" id="tpav:HRQ91_09950"/>
<reference evidence="3 4" key="1">
    <citation type="journal article" date="2021" name="Microbiol. Resour. Announc.">
        <title>Complete Genome Sequences of Three Human Oral Treponema parvum Isolates.</title>
        <authorList>
            <person name="Zeng H."/>
            <person name="Watt R.M."/>
        </authorList>
    </citation>
    <scope>NUCLEOTIDE SEQUENCE [LARGE SCALE GENOMIC DNA]</scope>
    <source>
        <strain evidence="3 4">ATCC 700770</strain>
    </source>
</reference>
<dbReference type="Gene3D" id="2.70.50.70">
    <property type="match status" value="1"/>
</dbReference>
<dbReference type="AlphaFoldDB" id="A0A975IF47"/>
<evidence type="ECO:0000259" key="2">
    <source>
        <dbReference type="Pfam" id="PF14848"/>
    </source>
</evidence>
<dbReference type="EMBL" id="CP054142">
    <property type="protein sequence ID" value="QTQ14760.1"/>
    <property type="molecule type" value="Genomic_DNA"/>
</dbReference>
<feature type="domain" description="Bvu-2165-like IHF-HU-like DNA-binding" evidence="2">
    <location>
        <begin position="7"/>
        <end position="130"/>
    </location>
</feature>
<accession>A0A975IF47</accession>
<evidence type="ECO:0000313" key="4">
    <source>
        <dbReference type="Proteomes" id="UP000671908"/>
    </source>
</evidence>
<dbReference type="Pfam" id="PF14734">
    <property type="entry name" value="DUF4469"/>
    <property type="match status" value="1"/>
</dbReference>
<dbReference type="CDD" id="cd12843">
    <property type="entry name" value="Bvu_2165_C_like"/>
    <property type="match status" value="1"/>
</dbReference>
<protein>
    <submittedName>
        <fullName evidence="3">DUF4469 domain-containing protein</fullName>
    </submittedName>
</protein>
<dbReference type="CDD" id="cd13833">
    <property type="entry name" value="HU_IHF_like"/>
    <property type="match status" value="1"/>
</dbReference>
<evidence type="ECO:0000259" key="1">
    <source>
        <dbReference type="Pfam" id="PF14734"/>
    </source>
</evidence>
<feature type="domain" description="DUF4469" evidence="1">
    <location>
        <begin position="138"/>
        <end position="234"/>
    </location>
</feature>
<organism evidence="3 4">
    <name type="scientific">Treponema parvum</name>
    <dbReference type="NCBI Taxonomy" id="138851"/>
    <lineage>
        <taxon>Bacteria</taxon>
        <taxon>Pseudomonadati</taxon>
        <taxon>Spirochaetota</taxon>
        <taxon>Spirochaetia</taxon>
        <taxon>Spirochaetales</taxon>
        <taxon>Treponemataceae</taxon>
        <taxon>Treponema</taxon>
    </lineage>
</organism>
<dbReference type="RefSeq" id="WP_210119402.1">
    <property type="nucleotide sequence ID" value="NZ_CP054142.1"/>
</dbReference>